<comment type="similarity">
    <text evidence="1">Belongs to the small GTPase superfamily. Rab family.</text>
</comment>
<organism evidence="3">
    <name type="scientific">Heterosigma akashiwo</name>
    <name type="common">Chromophytic alga</name>
    <name type="synonym">Heterosigma carterae</name>
    <dbReference type="NCBI Taxonomy" id="2829"/>
    <lineage>
        <taxon>Eukaryota</taxon>
        <taxon>Sar</taxon>
        <taxon>Stramenopiles</taxon>
        <taxon>Ochrophyta</taxon>
        <taxon>Raphidophyceae</taxon>
        <taxon>Chattonellales</taxon>
        <taxon>Chattonellaceae</taxon>
        <taxon>Heterosigma</taxon>
    </lineage>
</organism>
<dbReference type="SMART" id="SM00173">
    <property type="entry name" value="RAS"/>
    <property type="match status" value="1"/>
</dbReference>
<accession>A0A6V2T6F4</accession>
<dbReference type="SMART" id="SM00175">
    <property type="entry name" value="RAB"/>
    <property type="match status" value="1"/>
</dbReference>
<dbReference type="PROSITE" id="PS51419">
    <property type="entry name" value="RAB"/>
    <property type="match status" value="1"/>
</dbReference>
<dbReference type="GO" id="GO:0003924">
    <property type="term" value="F:GTPase activity"/>
    <property type="evidence" value="ECO:0007669"/>
    <property type="project" value="InterPro"/>
</dbReference>
<dbReference type="CDD" id="cd00154">
    <property type="entry name" value="Rab"/>
    <property type="match status" value="1"/>
</dbReference>
<dbReference type="InterPro" id="IPR005225">
    <property type="entry name" value="Small_GTP-bd"/>
</dbReference>
<dbReference type="NCBIfam" id="TIGR00231">
    <property type="entry name" value="small_GTP"/>
    <property type="match status" value="1"/>
</dbReference>
<dbReference type="PROSITE" id="PS51420">
    <property type="entry name" value="RHO"/>
    <property type="match status" value="1"/>
</dbReference>
<feature type="region of interest" description="Disordered" evidence="2">
    <location>
        <begin position="182"/>
        <end position="211"/>
    </location>
</feature>
<dbReference type="PROSITE" id="PS51421">
    <property type="entry name" value="RAS"/>
    <property type="match status" value="1"/>
</dbReference>
<dbReference type="AlphaFoldDB" id="A0A6V2T6F4"/>
<evidence type="ECO:0000256" key="2">
    <source>
        <dbReference type="SAM" id="MobiDB-lite"/>
    </source>
</evidence>
<dbReference type="InterPro" id="IPR050209">
    <property type="entry name" value="Rab_GTPases_membrane_traffic"/>
</dbReference>
<reference evidence="3" key="1">
    <citation type="submission" date="2021-01" db="EMBL/GenBank/DDBJ databases">
        <authorList>
            <person name="Corre E."/>
            <person name="Pelletier E."/>
            <person name="Niang G."/>
            <person name="Scheremetjew M."/>
            <person name="Finn R."/>
            <person name="Kale V."/>
            <person name="Holt S."/>
            <person name="Cochrane G."/>
            <person name="Meng A."/>
            <person name="Brown T."/>
            <person name="Cohen L."/>
        </authorList>
    </citation>
    <scope>NUCLEOTIDE SEQUENCE</scope>
    <source>
        <strain evidence="3">CCMP3107</strain>
    </source>
</reference>
<dbReference type="FunFam" id="3.40.50.300:FF:001204">
    <property type="entry name" value="Small GTP-binding protein, putative"/>
    <property type="match status" value="1"/>
</dbReference>
<feature type="compositionally biased region" description="Polar residues" evidence="2">
    <location>
        <begin position="198"/>
        <end position="211"/>
    </location>
</feature>
<dbReference type="SMART" id="SM00176">
    <property type="entry name" value="RAN"/>
    <property type="match status" value="1"/>
</dbReference>
<dbReference type="Pfam" id="PF00071">
    <property type="entry name" value="Ras"/>
    <property type="match status" value="1"/>
</dbReference>
<sequence>MSKKKSQEQQYKVVLLGNSGVGKSAVLSRLYSNEFSEDFLSTIGVEFLTKQLDINGEMVKVQIWDTAGQERYAAMMGTYYRKARGAVLCYEAVRPESFESVENWRTELMKNAEPDVKIILVATKMDLAGNVAPERLVDPQRARAYARKHGMEFMETSAKTGENVNEAFIKLAEGIHNVVKGKAQQNGGRSSGAVNLAEPSTRSAGNQNCCA</sequence>
<gene>
    <name evidence="3" type="ORF">HAKA00212_LOCUS22021</name>
</gene>
<dbReference type="InterPro" id="IPR001806">
    <property type="entry name" value="Small_GTPase"/>
</dbReference>
<evidence type="ECO:0000256" key="1">
    <source>
        <dbReference type="ARBA" id="ARBA00006270"/>
    </source>
</evidence>
<dbReference type="PROSITE" id="PS51417">
    <property type="entry name" value="ARF"/>
    <property type="match status" value="1"/>
</dbReference>
<dbReference type="Gene3D" id="3.40.50.300">
    <property type="entry name" value="P-loop containing nucleotide triphosphate hydrolases"/>
    <property type="match status" value="1"/>
</dbReference>
<name>A0A6V2T6F4_HETAK</name>
<proteinExistence type="inferred from homology"/>
<protein>
    <submittedName>
        <fullName evidence="3">Uncharacterized protein</fullName>
    </submittedName>
</protein>
<dbReference type="EMBL" id="HBIU01049608">
    <property type="protein sequence ID" value="CAE0643285.1"/>
    <property type="molecule type" value="Transcribed_RNA"/>
</dbReference>
<dbReference type="SMART" id="SM00174">
    <property type="entry name" value="RHO"/>
    <property type="match status" value="1"/>
</dbReference>
<dbReference type="GO" id="GO:0005525">
    <property type="term" value="F:GTP binding"/>
    <property type="evidence" value="ECO:0007669"/>
    <property type="project" value="InterPro"/>
</dbReference>
<dbReference type="SUPFAM" id="SSF52540">
    <property type="entry name" value="P-loop containing nucleoside triphosphate hydrolases"/>
    <property type="match status" value="1"/>
</dbReference>
<dbReference type="PANTHER" id="PTHR47979">
    <property type="entry name" value="DRAB11-RELATED"/>
    <property type="match status" value="1"/>
</dbReference>
<evidence type="ECO:0000313" key="3">
    <source>
        <dbReference type="EMBL" id="CAE0643285.1"/>
    </source>
</evidence>
<dbReference type="PRINTS" id="PR00449">
    <property type="entry name" value="RASTRNSFRMNG"/>
</dbReference>
<dbReference type="InterPro" id="IPR027417">
    <property type="entry name" value="P-loop_NTPase"/>
</dbReference>